<dbReference type="InterPro" id="IPR036259">
    <property type="entry name" value="MFS_trans_sf"/>
</dbReference>
<dbReference type="InterPro" id="IPR050327">
    <property type="entry name" value="Proton-linked_MCT"/>
</dbReference>
<dbReference type="InterPro" id="IPR011701">
    <property type="entry name" value="MFS"/>
</dbReference>
<keyword evidence="3" id="KW-0812">Transmembrane</keyword>
<evidence type="ECO:0000256" key="1">
    <source>
        <dbReference type="ARBA" id="ARBA00004141"/>
    </source>
</evidence>
<proteinExistence type="inferred from homology"/>
<reference evidence="5 6" key="1">
    <citation type="journal article" date="2016" name="Genome Biol. Evol.">
        <title>Divergent and convergent evolution of fungal pathogenicity.</title>
        <authorList>
            <person name="Shang Y."/>
            <person name="Xiao G."/>
            <person name="Zheng P."/>
            <person name="Cen K."/>
            <person name="Zhan S."/>
            <person name="Wang C."/>
        </authorList>
    </citation>
    <scope>NUCLEOTIDE SEQUENCE [LARGE SCALE GENOMIC DNA]</scope>
    <source>
        <strain evidence="5 6">RCEF 3172</strain>
    </source>
</reference>
<sequence>MGDAVYKGEPIAMLHNVYSAAHYHLNLAIFKSHDTISTTEKPPVDPGDPQLENGLCQTSSVFGPAAAQPDTSYPEGGRAATVVLLGSFCALAGGLGLMNSMGVYAAWIGSHQLAATASPGRVAWIFGLYNFAVFFCGLQVGPVFDARGPRGLMAAALLLYAAAFAALGFCRAYWHFVLIVGLVAGIATSIVFVVPVATIGQYYRRRRAAATGLALSGGSLGGVVFPLLFTHLCERFGFAWATRVIGAVTVVLLLVGCVTVRRRDVFADAPGTAGRSLLPDLRVLLRLPVLLMTAGVFFIEWGFFIGLEYVASYALAHGAGRKLSNLMIVFLNAGSFFGRWLPGILADRFGRLNTMILTNFLCIAAMFGIWLPAQDSVAAIILFSVVFGFASGSNISLVPVCVGEYCTTDNYGRYYTTVYTVVSFGALTGVPIAGQILQSSGGSYTGLIIFAGAAYVAGTACFSAIWVINRVRYQAGKA</sequence>
<feature type="transmembrane region" description="Helical" evidence="3">
    <location>
        <begin position="151"/>
        <end position="169"/>
    </location>
</feature>
<feature type="transmembrane region" description="Helical" evidence="3">
    <location>
        <begin position="240"/>
        <end position="260"/>
    </location>
</feature>
<dbReference type="Pfam" id="PF07690">
    <property type="entry name" value="MFS_1"/>
    <property type="match status" value="1"/>
</dbReference>
<feature type="transmembrane region" description="Helical" evidence="3">
    <location>
        <begin position="82"/>
        <end position="107"/>
    </location>
</feature>
<dbReference type="PANTHER" id="PTHR11360:SF177">
    <property type="entry name" value="RIBOFLAVIN TRANSPORTER MCH5"/>
    <property type="match status" value="1"/>
</dbReference>
<feature type="transmembrane region" description="Helical" evidence="3">
    <location>
        <begin position="208"/>
        <end position="228"/>
    </location>
</feature>
<dbReference type="GO" id="GO:0022857">
    <property type="term" value="F:transmembrane transporter activity"/>
    <property type="evidence" value="ECO:0007669"/>
    <property type="project" value="InterPro"/>
</dbReference>
<keyword evidence="3" id="KW-0472">Membrane</keyword>
<dbReference type="SUPFAM" id="SSF103473">
    <property type="entry name" value="MFS general substrate transporter"/>
    <property type="match status" value="1"/>
</dbReference>
<dbReference type="Gene3D" id="1.20.1250.20">
    <property type="entry name" value="MFS general substrate transporter like domains"/>
    <property type="match status" value="1"/>
</dbReference>
<evidence type="ECO:0000256" key="3">
    <source>
        <dbReference type="SAM" id="Phobius"/>
    </source>
</evidence>
<feature type="transmembrane region" description="Helical" evidence="3">
    <location>
        <begin position="281"/>
        <end position="303"/>
    </location>
</feature>
<feature type="transmembrane region" description="Helical" evidence="3">
    <location>
        <begin position="175"/>
        <end position="196"/>
    </location>
</feature>
<keyword evidence="6" id="KW-1185">Reference proteome</keyword>
<accession>A0A167B1P9</accession>
<dbReference type="Proteomes" id="UP000076863">
    <property type="component" value="Unassembled WGS sequence"/>
</dbReference>
<protein>
    <submittedName>
        <fullName evidence="5">Major facilitator superfamily transporter</fullName>
    </submittedName>
</protein>
<feature type="transmembrane region" description="Helical" evidence="3">
    <location>
        <begin position="377"/>
        <end position="402"/>
    </location>
</feature>
<evidence type="ECO:0000259" key="4">
    <source>
        <dbReference type="PROSITE" id="PS50850"/>
    </source>
</evidence>
<dbReference type="EMBL" id="AZHA01000022">
    <property type="protein sequence ID" value="OAA39551.1"/>
    <property type="molecule type" value="Genomic_DNA"/>
</dbReference>
<evidence type="ECO:0000313" key="5">
    <source>
        <dbReference type="EMBL" id="OAA39551.1"/>
    </source>
</evidence>
<evidence type="ECO:0000313" key="6">
    <source>
        <dbReference type="Proteomes" id="UP000076863"/>
    </source>
</evidence>
<evidence type="ECO:0000256" key="2">
    <source>
        <dbReference type="ARBA" id="ARBA00006727"/>
    </source>
</evidence>
<dbReference type="AlphaFoldDB" id="A0A167B1P9"/>
<dbReference type="GO" id="GO:0016020">
    <property type="term" value="C:membrane"/>
    <property type="evidence" value="ECO:0007669"/>
    <property type="project" value="UniProtKB-SubCell"/>
</dbReference>
<comment type="subcellular location">
    <subcellularLocation>
        <location evidence="1">Membrane</location>
        <topology evidence="1">Multi-pass membrane protein</topology>
    </subcellularLocation>
</comment>
<feature type="transmembrane region" description="Helical" evidence="3">
    <location>
        <begin position="122"/>
        <end position="144"/>
    </location>
</feature>
<feature type="domain" description="Major facilitator superfamily (MFS) profile" evidence="4">
    <location>
        <begin position="82"/>
        <end position="472"/>
    </location>
</feature>
<keyword evidence="3" id="KW-1133">Transmembrane helix</keyword>
<comment type="caution">
    <text evidence="5">The sequence shown here is derived from an EMBL/GenBank/DDBJ whole genome shotgun (WGS) entry which is preliminary data.</text>
</comment>
<organism evidence="5 6">
    <name type="scientific">Beauveria brongniartii RCEF 3172</name>
    <dbReference type="NCBI Taxonomy" id="1081107"/>
    <lineage>
        <taxon>Eukaryota</taxon>
        <taxon>Fungi</taxon>
        <taxon>Dikarya</taxon>
        <taxon>Ascomycota</taxon>
        <taxon>Pezizomycotina</taxon>
        <taxon>Sordariomycetes</taxon>
        <taxon>Hypocreomycetidae</taxon>
        <taxon>Hypocreales</taxon>
        <taxon>Cordycipitaceae</taxon>
        <taxon>Beauveria</taxon>
        <taxon>Beauveria brongniartii</taxon>
    </lineage>
</organism>
<feature type="transmembrane region" description="Helical" evidence="3">
    <location>
        <begin position="414"/>
        <end position="437"/>
    </location>
</feature>
<dbReference type="PROSITE" id="PS50850">
    <property type="entry name" value="MFS"/>
    <property type="match status" value="1"/>
</dbReference>
<feature type="transmembrane region" description="Helical" evidence="3">
    <location>
        <begin position="443"/>
        <end position="468"/>
    </location>
</feature>
<name>A0A167B1P9_9HYPO</name>
<dbReference type="PANTHER" id="PTHR11360">
    <property type="entry name" value="MONOCARBOXYLATE TRANSPORTER"/>
    <property type="match status" value="1"/>
</dbReference>
<comment type="similarity">
    <text evidence="2">Belongs to the major facilitator superfamily. Monocarboxylate porter (TC 2.A.1.13) family.</text>
</comment>
<gene>
    <name evidence="5" type="ORF">BBO_06528</name>
</gene>
<dbReference type="InterPro" id="IPR020846">
    <property type="entry name" value="MFS_dom"/>
</dbReference>
<feature type="transmembrane region" description="Helical" evidence="3">
    <location>
        <begin position="323"/>
        <end position="340"/>
    </location>
</feature>
<feature type="transmembrane region" description="Helical" evidence="3">
    <location>
        <begin position="352"/>
        <end position="371"/>
    </location>
</feature>
<dbReference type="OrthoDB" id="410267at2759"/>